<evidence type="ECO:0000313" key="1">
    <source>
        <dbReference type="EMBL" id="KAJ8880069.1"/>
    </source>
</evidence>
<proteinExistence type="predicted"/>
<organism evidence="1 2">
    <name type="scientific">Dryococelus australis</name>
    <dbReference type="NCBI Taxonomy" id="614101"/>
    <lineage>
        <taxon>Eukaryota</taxon>
        <taxon>Metazoa</taxon>
        <taxon>Ecdysozoa</taxon>
        <taxon>Arthropoda</taxon>
        <taxon>Hexapoda</taxon>
        <taxon>Insecta</taxon>
        <taxon>Pterygota</taxon>
        <taxon>Neoptera</taxon>
        <taxon>Polyneoptera</taxon>
        <taxon>Phasmatodea</taxon>
        <taxon>Verophasmatodea</taxon>
        <taxon>Anareolatae</taxon>
        <taxon>Phasmatidae</taxon>
        <taxon>Eurycanthinae</taxon>
        <taxon>Dryococelus</taxon>
    </lineage>
</organism>
<dbReference type="EMBL" id="JARBHB010000007">
    <property type="protein sequence ID" value="KAJ8880069.1"/>
    <property type="molecule type" value="Genomic_DNA"/>
</dbReference>
<accession>A0ABQ9H6X3</accession>
<sequence length="156" mass="18336">MLENYVVGSKRILFSQARRRGREKVQTIRMLNEDGRVVERKQEEKELWAKYFKKFLSPDVEGPDETQLQMMRELYGNRIRLAEWFEQTNGVTQGSALSPLLFTSNVGNYYEEIDDTELKQTETFKYLGSMGKLEEEALRRGHMSHYVHIVTYAAET</sequence>
<evidence type="ECO:0000313" key="2">
    <source>
        <dbReference type="Proteomes" id="UP001159363"/>
    </source>
</evidence>
<keyword evidence="2" id="KW-1185">Reference proteome</keyword>
<gene>
    <name evidence="1" type="ORF">PR048_020692</name>
</gene>
<reference evidence="1 2" key="1">
    <citation type="submission" date="2023-02" db="EMBL/GenBank/DDBJ databases">
        <title>LHISI_Scaffold_Assembly.</title>
        <authorList>
            <person name="Stuart O.P."/>
            <person name="Cleave R."/>
            <person name="Magrath M.J.L."/>
            <person name="Mikheyev A.S."/>
        </authorList>
    </citation>
    <scope>NUCLEOTIDE SEQUENCE [LARGE SCALE GENOMIC DNA]</scope>
    <source>
        <strain evidence="1">Daus_M_001</strain>
        <tissue evidence="1">Leg muscle</tissue>
    </source>
</reference>
<evidence type="ECO:0008006" key="3">
    <source>
        <dbReference type="Google" id="ProtNLM"/>
    </source>
</evidence>
<name>A0ABQ9H6X3_9NEOP</name>
<protein>
    <recommendedName>
        <fullName evidence="3">Reverse transcriptase domain-containing protein</fullName>
    </recommendedName>
</protein>
<dbReference type="Proteomes" id="UP001159363">
    <property type="component" value="Chromosome 6"/>
</dbReference>
<comment type="caution">
    <text evidence="1">The sequence shown here is derived from an EMBL/GenBank/DDBJ whole genome shotgun (WGS) entry which is preliminary data.</text>
</comment>